<dbReference type="PATRIC" id="fig|1045858.4.peg.2377"/>
<evidence type="ECO:0000313" key="1">
    <source>
        <dbReference type="EMBL" id="AEM22980.1"/>
    </source>
</evidence>
<keyword evidence="2" id="KW-1185">Reference proteome</keyword>
<dbReference type="HOGENOM" id="CLU_1902652_0_0_12"/>
<dbReference type="EMBL" id="CP002874">
    <property type="protein sequence ID" value="AEM22980.1"/>
    <property type="molecule type" value="Genomic_DNA"/>
</dbReference>
<dbReference type="KEGG" id="bip:Bint_2374"/>
<dbReference type="OrthoDB" id="309027at2"/>
<gene>
    <name evidence="1" type="ordered locus">Bint_2374</name>
</gene>
<dbReference type="Proteomes" id="UP000008522">
    <property type="component" value="Chromosome"/>
</dbReference>
<sequence length="135" mass="16088">MKIDFNLIKYIFDFIDNSSSYQIIGSSLSKQFDVYNENKIPENDLDESNQEIEKDYQNKRINFINHIQVLYDNKCLGIPYYPVSIEDLSDAYIRIMPNGYELLYILNNYNLEEEINKNIPISIIIKKYQNEILKK</sequence>
<dbReference type="RefSeq" id="WP_014488789.1">
    <property type="nucleotide sequence ID" value="NC_017243.1"/>
</dbReference>
<reference evidence="1 2" key="1">
    <citation type="journal article" date="2011" name="BMC Genomics">
        <title>Complete genome sequence of Brachyspira intermedia reveals unique genomic features in Brachyspira species and phage-mediated horizontal gene transfer.</title>
        <authorList>
            <person name="Hafstrom T."/>
            <person name="Jansson D.S."/>
            <person name="Segerman B."/>
        </authorList>
    </citation>
    <scope>NUCLEOTIDE SEQUENCE [LARGE SCALE GENOMIC DNA]</scope>
    <source>
        <strain evidence="2">ATCC 51140 / PWS/A</strain>
    </source>
</reference>
<dbReference type="AlphaFoldDB" id="G0EMT9"/>
<evidence type="ECO:0000313" key="2">
    <source>
        <dbReference type="Proteomes" id="UP000008522"/>
    </source>
</evidence>
<dbReference type="GeneID" id="44970873"/>
<protein>
    <submittedName>
        <fullName evidence="1">Uncharacterized protein</fullName>
    </submittedName>
</protein>
<proteinExistence type="predicted"/>
<organism evidence="1 2">
    <name type="scientific">Brachyspira intermedia (strain ATCC 51140 / PWS/A)</name>
    <name type="common">Serpulina intermedia</name>
    <dbReference type="NCBI Taxonomy" id="1045858"/>
    <lineage>
        <taxon>Bacteria</taxon>
        <taxon>Pseudomonadati</taxon>
        <taxon>Spirochaetota</taxon>
        <taxon>Spirochaetia</taxon>
        <taxon>Brachyspirales</taxon>
        <taxon>Brachyspiraceae</taxon>
        <taxon>Brachyspira</taxon>
    </lineage>
</organism>
<accession>G0EMT9</accession>
<name>G0EMT9_BRAIP</name>